<evidence type="ECO:0000256" key="1">
    <source>
        <dbReference type="SAM" id="Phobius"/>
    </source>
</evidence>
<accession>A0ABT7QSL7</accession>
<sequence>MKHLFKPEVAKGIWTLLILLLVIKMSWFVVELLWLPTMGVDHSKESRAKALYYRVKLSPNDGAVPTTKRPVQTAGSIQDIKLLAIYNASDVTVVTVEYKRATKVLAKGETINGFVLEGAGSNYATFSKDAKTYQIDLIVSRKGEGSIKSAQTSAASAPSADQVQGEVIDAGDHKIVDRSLLDHYAKNMDDIYKNIGIKEIKKGKDLEGFSISFIRKGSPFAKLGLQRGDVIKAVNGQKIDSYNAAFDVYKNISNINNMTLVIQRGKEEMELEYEVN</sequence>
<dbReference type="EMBL" id="JAQIBC010000004">
    <property type="protein sequence ID" value="MDM5264005.1"/>
    <property type="molecule type" value="Genomic_DNA"/>
</dbReference>
<comment type="caution">
    <text evidence="3">The sequence shown here is derived from an EMBL/GenBank/DDBJ whole genome shotgun (WGS) entry which is preliminary data.</text>
</comment>
<dbReference type="SMART" id="SM00228">
    <property type="entry name" value="PDZ"/>
    <property type="match status" value="1"/>
</dbReference>
<gene>
    <name evidence="3" type="ORF">PF327_07310</name>
</gene>
<dbReference type="InterPro" id="IPR036034">
    <property type="entry name" value="PDZ_sf"/>
</dbReference>
<dbReference type="Pfam" id="PF17820">
    <property type="entry name" value="PDZ_6"/>
    <property type="match status" value="1"/>
</dbReference>
<feature type="domain" description="PDZ" evidence="2">
    <location>
        <begin position="193"/>
        <end position="266"/>
    </location>
</feature>
<dbReference type="RefSeq" id="WP_289401942.1">
    <property type="nucleotide sequence ID" value="NZ_JAQIBC010000004.1"/>
</dbReference>
<keyword evidence="1" id="KW-0472">Membrane</keyword>
<name>A0ABT7QSL7_9BACT</name>
<dbReference type="Gene3D" id="2.30.42.10">
    <property type="match status" value="1"/>
</dbReference>
<organism evidence="3 4">
    <name type="scientific">Sulfurovum xiamenensis</name>
    <dbReference type="NCBI Taxonomy" id="3019066"/>
    <lineage>
        <taxon>Bacteria</taxon>
        <taxon>Pseudomonadati</taxon>
        <taxon>Campylobacterota</taxon>
        <taxon>Epsilonproteobacteria</taxon>
        <taxon>Campylobacterales</taxon>
        <taxon>Sulfurovaceae</taxon>
        <taxon>Sulfurovum</taxon>
    </lineage>
</organism>
<proteinExistence type="predicted"/>
<feature type="transmembrane region" description="Helical" evidence="1">
    <location>
        <begin position="12"/>
        <end position="35"/>
    </location>
</feature>
<evidence type="ECO:0000313" key="3">
    <source>
        <dbReference type="EMBL" id="MDM5264005.1"/>
    </source>
</evidence>
<keyword evidence="1" id="KW-1133">Transmembrane helix</keyword>
<keyword evidence="1" id="KW-0812">Transmembrane</keyword>
<dbReference type="SUPFAM" id="SSF50156">
    <property type="entry name" value="PDZ domain-like"/>
    <property type="match status" value="1"/>
</dbReference>
<keyword evidence="4" id="KW-1185">Reference proteome</keyword>
<evidence type="ECO:0000313" key="4">
    <source>
        <dbReference type="Proteomes" id="UP001169066"/>
    </source>
</evidence>
<dbReference type="InterPro" id="IPR001478">
    <property type="entry name" value="PDZ"/>
</dbReference>
<dbReference type="Proteomes" id="UP001169066">
    <property type="component" value="Unassembled WGS sequence"/>
</dbReference>
<evidence type="ECO:0000259" key="2">
    <source>
        <dbReference type="SMART" id="SM00228"/>
    </source>
</evidence>
<protein>
    <submittedName>
        <fullName evidence="3">PDZ domain-containing protein</fullName>
    </submittedName>
</protein>
<dbReference type="InterPro" id="IPR041489">
    <property type="entry name" value="PDZ_6"/>
</dbReference>
<reference evidence="3" key="1">
    <citation type="submission" date="2023-01" db="EMBL/GenBank/DDBJ databases">
        <title>Sulfurovum sp. XTW-4 genome assembly.</title>
        <authorList>
            <person name="Wang J."/>
        </authorList>
    </citation>
    <scope>NUCLEOTIDE SEQUENCE</scope>
    <source>
        <strain evidence="3">XTW-4</strain>
    </source>
</reference>